<evidence type="ECO:0000256" key="6">
    <source>
        <dbReference type="PROSITE-ProRule" id="PRU00175"/>
    </source>
</evidence>
<evidence type="ECO:0000256" key="5">
    <source>
        <dbReference type="ARBA" id="ARBA00022840"/>
    </source>
</evidence>
<dbReference type="OrthoDB" id="423559at2759"/>
<name>A0A9W9WW76_9EURO</name>
<dbReference type="CDD" id="cd18793">
    <property type="entry name" value="SF2_C_SNF"/>
    <property type="match status" value="1"/>
</dbReference>
<feature type="coiled-coil region" evidence="7">
    <location>
        <begin position="193"/>
        <end position="220"/>
    </location>
</feature>
<dbReference type="SUPFAM" id="SSF57850">
    <property type="entry name" value="RING/U-box"/>
    <property type="match status" value="1"/>
</dbReference>
<gene>
    <name evidence="12" type="ORF">N7530_003194</name>
</gene>
<feature type="region of interest" description="Disordered" evidence="8">
    <location>
        <begin position="368"/>
        <end position="402"/>
    </location>
</feature>
<dbReference type="SUPFAM" id="SSF52540">
    <property type="entry name" value="P-loop containing nucleoside triphosphate hydrolases"/>
    <property type="match status" value="2"/>
</dbReference>
<dbReference type="InterPro" id="IPR049730">
    <property type="entry name" value="SNF2/RAD54-like_C"/>
</dbReference>
<accession>A0A9W9WW76</accession>
<dbReference type="Gene3D" id="3.40.50.300">
    <property type="entry name" value="P-loop containing nucleotide triphosphate hydrolases"/>
    <property type="match status" value="1"/>
</dbReference>
<proteinExistence type="inferred from homology"/>
<evidence type="ECO:0000256" key="2">
    <source>
        <dbReference type="ARBA" id="ARBA00022741"/>
    </source>
</evidence>
<dbReference type="InterPro" id="IPR013083">
    <property type="entry name" value="Znf_RING/FYVE/PHD"/>
</dbReference>
<dbReference type="PANTHER" id="PTHR45626:SF16">
    <property type="entry name" value="ATP-DEPENDENT HELICASE ULS1"/>
    <property type="match status" value="1"/>
</dbReference>
<protein>
    <recommendedName>
        <fullName evidence="14">SWI/SNF family DNA-dependent ATPase Ris1</fullName>
    </recommendedName>
</protein>
<dbReference type="Pfam" id="PF13923">
    <property type="entry name" value="zf-C3HC4_2"/>
    <property type="match status" value="1"/>
</dbReference>
<evidence type="ECO:0000256" key="8">
    <source>
        <dbReference type="SAM" id="MobiDB-lite"/>
    </source>
</evidence>
<evidence type="ECO:0000313" key="12">
    <source>
        <dbReference type="EMBL" id="KAJ5477685.1"/>
    </source>
</evidence>
<feature type="domain" description="RING-type" evidence="9">
    <location>
        <begin position="851"/>
        <end position="905"/>
    </location>
</feature>
<dbReference type="InterPro" id="IPR001650">
    <property type="entry name" value="Helicase_C-like"/>
</dbReference>
<feature type="compositionally biased region" description="Polar residues" evidence="8">
    <location>
        <begin position="144"/>
        <end position="156"/>
    </location>
</feature>
<evidence type="ECO:0000313" key="13">
    <source>
        <dbReference type="Proteomes" id="UP001147760"/>
    </source>
</evidence>
<reference evidence="12" key="2">
    <citation type="journal article" date="2023" name="IMA Fungus">
        <title>Comparative genomic study of the Penicillium genus elucidates a diverse pangenome and 15 lateral gene transfer events.</title>
        <authorList>
            <person name="Petersen C."/>
            <person name="Sorensen T."/>
            <person name="Nielsen M.R."/>
            <person name="Sondergaard T.E."/>
            <person name="Sorensen J.L."/>
            <person name="Fitzpatrick D.A."/>
            <person name="Frisvad J.C."/>
            <person name="Nielsen K.L."/>
        </authorList>
    </citation>
    <scope>NUCLEOTIDE SEQUENCE</scope>
    <source>
        <strain evidence="12">IBT 17660</strain>
    </source>
</reference>
<dbReference type="AlphaFoldDB" id="A0A9W9WW76"/>
<feature type="region of interest" description="Disordered" evidence="8">
    <location>
        <begin position="912"/>
        <end position="978"/>
    </location>
</feature>
<dbReference type="InterPro" id="IPR027417">
    <property type="entry name" value="P-loop_NTPase"/>
</dbReference>
<evidence type="ECO:0000256" key="4">
    <source>
        <dbReference type="ARBA" id="ARBA00022806"/>
    </source>
</evidence>
<dbReference type="SMART" id="SM00490">
    <property type="entry name" value="HELICc"/>
    <property type="match status" value="1"/>
</dbReference>
<dbReference type="Proteomes" id="UP001147760">
    <property type="component" value="Unassembled WGS sequence"/>
</dbReference>
<dbReference type="InterPro" id="IPR050628">
    <property type="entry name" value="SNF2_RAD54_helicase_TF"/>
</dbReference>
<dbReference type="Gene3D" id="3.30.40.10">
    <property type="entry name" value="Zinc/RING finger domain, C3HC4 (zinc finger)"/>
    <property type="match status" value="1"/>
</dbReference>
<sequence length="1182" mass="132240">MASAADQSQEDKIKDLLEDLDTYRYIYDDLLSTRGACAEADELRDTIRKMEVQVATLLGDPVPTPQAAPTPQLSSPTPPVRTPAAAPRMASNGFTGIPGDSFASPHWPSAAPSPFASGSRQSTMVPASQMLQSSPDNSRKRQRPLSQVSPTIQGSSKRIAPSQPESRRSKLDAIDAEQETRLAENNRLYKQWIDAAGDDADQLQELRDECDEQAKLIETEFQMKRDAELARALQADEDHSQLPIEGFNEQDAWDLPDRTHPVKLEPLSSKAIRTPQTYSPITPFNKLTPFSSDDDIQEITADSFNSRSGKQPVRQSNSFNYQNMTSPYSSSSYSSQALNRSQLAYPSQLIGSSQMPYPSTLPYPSQLIGSSQMSYPPQPYPSQMPYSQMPYPSQLSSPPKMSSAATSRVLPWAREPSYAPMPGAYDKFDKAFDLVRNQSEIFDDDADIVAYNEKEFPEDIKNLLSGIKDIREATRADNEETPSALRVTLMKHQKIGLKWMKAKEESSHKGGILADDMGLGKTIQAIALMVARPFEDEDRRPTLIVAPKALMDQWRLEIQRHVKPGRHQLSVLIYHQRRRPWKELKKYDVVITTFGTITAHYKTLLEGERLAQEGRDASLIQDMKNMAGPLNPAAKWHRVVVDEAQNIKNPSAKSSQACCRLNATYRWCLTGTPMMNRLEDFQSLLGFLRIRPYSNSAKFKADFVKRIKSGWGGEDVMKQLRVLVKSVCLRRTKTSKIDGEPILQLPPKVTEKVHVVFDERESQVYEELNTSTQRQITRYLDSGTLGRNYSHVLVLLLRLRQACCHPLLMQEFRNEPSPSIPGVDKIANAKLLSAAVVQRIKENDDEEDGTCPVCMDSVINATIYIPCGHHVCSECWIRISDSAAANGAINLEDDGPTVIKCQNCRGPVDPTKLTDTNSFKQVHDPSSMPESSAGAGDINGANEDEDSEATASSDEYDSDSSTEEGDAESKKKSKSKSLAELRKDALKNKAEKKKYIRRLEKGWFPSTKITKTLEILQANEDRGLEEKTIIFSQFTSLLDLLEVPLARRGWNHTRFDGSMNLKERNAAVTAFTNDPSCKIMLVSLKAGNSGLNLVAASHVIMFDPFWNPYIEDQAVDRAHRIGQVKEVFVHRLLIENTVEDRIVTLQDQKRELISGALDEGGTMNVSRLDARELAYLFGVRDL</sequence>
<feature type="domain" description="Helicase ATP-binding" evidence="10">
    <location>
        <begin position="502"/>
        <end position="691"/>
    </location>
</feature>
<evidence type="ECO:0000259" key="10">
    <source>
        <dbReference type="PROSITE" id="PS51192"/>
    </source>
</evidence>
<dbReference type="EMBL" id="JAPWDO010000003">
    <property type="protein sequence ID" value="KAJ5477685.1"/>
    <property type="molecule type" value="Genomic_DNA"/>
</dbReference>
<dbReference type="Gene3D" id="3.40.50.10810">
    <property type="entry name" value="Tandem AAA-ATPase domain"/>
    <property type="match status" value="1"/>
</dbReference>
<comment type="similarity">
    <text evidence="1">Belongs to the SNF2/RAD54 helicase family.</text>
</comment>
<keyword evidence="6" id="KW-0863">Zinc-finger</keyword>
<dbReference type="GO" id="GO:0004386">
    <property type="term" value="F:helicase activity"/>
    <property type="evidence" value="ECO:0007669"/>
    <property type="project" value="UniProtKB-KW"/>
</dbReference>
<keyword evidence="6" id="KW-0862">Zinc</keyword>
<reference evidence="12" key="1">
    <citation type="submission" date="2022-12" db="EMBL/GenBank/DDBJ databases">
        <authorList>
            <person name="Petersen C."/>
        </authorList>
    </citation>
    <scope>NUCLEOTIDE SEQUENCE</scope>
    <source>
        <strain evidence="12">IBT 17660</strain>
    </source>
</reference>
<feature type="compositionally biased region" description="Acidic residues" evidence="8">
    <location>
        <begin position="942"/>
        <end position="966"/>
    </location>
</feature>
<dbReference type="InterPro" id="IPR038718">
    <property type="entry name" value="SNF2-like_sf"/>
</dbReference>
<dbReference type="PROSITE" id="PS51192">
    <property type="entry name" value="HELICASE_ATP_BIND_1"/>
    <property type="match status" value="1"/>
</dbReference>
<dbReference type="Pfam" id="PF00176">
    <property type="entry name" value="SNF2-rel_dom"/>
    <property type="match status" value="1"/>
</dbReference>
<dbReference type="GO" id="GO:0000724">
    <property type="term" value="P:double-strand break repair via homologous recombination"/>
    <property type="evidence" value="ECO:0007669"/>
    <property type="project" value="TreeGrafter"/>
</dbReference>
<dbReference type="PROSITE" id="PS51194">
    <property type="entry name" value="HELICASE_CTER"/>
    <property type="match status" value="1"/>
</dbReference>
<feature type="compositionally biased region" description="Low complexity" evidence="8">
    <location>
        <begin position="101"/>
        <end position="119"/>
    </location>
</feature>
<keyword evidence="2" id="KW-0547">Nucleotide-binding</keyword>
<feature type="region of interest" description="Disordered" evidence="8">
    <location>
        <begin position="302"/>
        <end position="333"/>
    </location>
</feature>
<dbReference type="GO" id="GO:0008094">
    <property type="term" value="F:ATP-dependent activity, acting on DNA"/>
    <property type="evidence" value="ECO:0007669"/>
    <property type="project" value="TreeGrafter"/>
</dbReference>
<dbReference type="SMART" id="SM00487">
    <property type="entry name" value="DEXDc"/>
    <property type="match status" value="1"/>
</dbReference>
<keyword evidence="6" id="KW-0479">Metal-binding</keyword>
<comment type="caution">
    <text evidence="12">The sequence shown here is derived from an EMBL/GenBank/DDBJ whole genome shotgun (WGS) entry which is preliminary data.</text>
</comment>
<keyword evidence="13" id="KW-1185">Reference proteome</keyword>
<evidence type="ECO:0008006" key="14">
    <source>
        <dbReference type="Google" id="ProtNLM"/>
    </source>
</evidence>
<dbReference type="PANTHER" id="PTHR45626">
    <property type="entry name" value="TRANSCRIPTION TERMINATION FACTOR 2-RELATED"/>
    <property type="match status" value="1"/>
</dbReference>
<dbReference type="GO" id="GO:0005737">
    <property type="term" value="C:cytoplasm"/>
    <property type="evidence" value="ECO:0007669"/>
    <property type="project" value="TreeGrafter"/>
</dbReference>
<keyword evidence="7" id="KW-0175">Coiled coil</keyword>
<dbReference type="InterPro" id="IPR001841">
    <property type="entry name" value="Znf_RING"/>
</dbReference>
<evidence type="ECO:0000256" key="1">
    <source>
        <dbReference type="ARBA" id="ARBA00007025"/>
    </source>
</evidence>
<dbReference type="CDD" id="cd18008">
    <property type="entry name" value="DEXDc_SHPRH-like"/>
    <property type="match status" value="1"/>
</dbReference>
<dbReference type="Pfam" id="PF00271">
    <property type="entry name" value="Helicase_C"/>
    <property type="match status" value="1"/>
</dbReference>
<dbReference type="GO" id="GO:0016787">
    <property type="term" value="F:hydrolase activity"/>
    <property type="evidence" value="ECO:0007669"/>
    <property type="project" value="UniProtKB-KW"/>
</dbReference>
<evidence type="ECO:0000259" key="11">
    <source>
        <dbReference type="PROSITE" id="PS51194"/>
    </source>
</evidence>
<keyword evidence="3" id="KW-0378">Hydrolase</keyword>
<organism evidence="12 13">
    <name type="scientific">Penicillium desertorum</name>
    <dbReference type="NCBI Taxonomy" id="1303715"/>
    <lineage>
        <taxon>Eukaryota</taxon>
        <taxon>Fungi</taxon>
        <taxon>Dikarya</taxon>
        <taxon>Ascomycota</taxon>
        <taxon>Pezizomycotina</taxon>
        <taxon>Eurotiomycetes</taxon>
        <taxon>Eurotiomycetidae</taxon>
        <taxon>Eurotiales</taxon>
        <taxon>Aspergillaceae</taxon>
        <taxon>Penicillium</taxon>
    </lineage>
</organism>
<dbReference type="GO" id="GO:0005524">
    <property type="term" value="F:ATP binding"/>
    <property type="evidence" value="ECO:0007669"/>
    <property type="project" value="UniProtKB-KW"/>
</dbReference>
<dbReference type="InterPro" id="IPR014001">
    <property type="entry name" value="Helicase_ATP-bd"/>
</dbReference>
<dbReference type="GO" id="GO:0008270">
    <property type="term" value="F:zinc ion binding"/>
    <property type="evidence" value="ECO:0007669"/>
    <property type="project" value="UniProtKB-KW"/>
</dbReference>
<feature type="domain" description="Helicase C-terminal" evidence="11">
    <location>
        <begin position="1008"/>
        <end position="1169"/>
    </location>
</feature>
<keyword evidence="5" id="KW-0067">ATP-binding</keyword>
<keyword evidence="4" id="KW-0347">Helicase</keyword>
<dbReference type="InterPro" id="IPR000330">
    <property type="entry name" value="SNF2_N"/>
</dbReference>
<feature type="compositionally biased region" description="Low complexity" evidence="8">
    <location>
        <begin position="383"/>
        <end position="394"/>
    </location>
</feature>
<evidence type="ECO:0000256" key="3">
    <source>
        <dbReference type="ARBA" id="ARBA00022801"/>
    </source>
</evidence>
<feature type="compositionally biased region" description="Polar residues" evidence="8">
    <location>
        <begin position="302"/>
        <end position="325"/>
    </location>
</feature>
<evidence type="ECO:0000259" key="9">
    <source>
        <dbReference type="PROSITE" id="PS50089"/>
    </source>
</evidence>
<feature type="compositionally biased region" description="Polar residues" evidence="8">
    <location>
        <begin position="120"/>
        <end position="136"/>
    </location>
</feature>
<dbReference type="GO" id="GO:0005634">
    <property type="term" value="C:nucleus"/>
    <property type="evidence" value="ECO:0007669"/>
    <property type="project" value="TreeGrafter"/>
</dbReference>
<feature type="region of interest" description="Disordered" evidence="8">
    <location>
        <begin position="60"/>
        <end position="171"/>
    </location>
</feature>
<dbReference type="PROSITE" id="PS50089">
    <property type="entry name" value="ZF_RING_2"/>
    <property type="match status" value="1"/>
</dbReference>
<evidence type="ECO:0000256" key="7">
    <source>
        <dbReference type="SAM" id="Coils"/>
    </source>
</evidence>